<feature type="compositionally biased region" description="Acidic residues" evidence="1">
    <location>
        <begin position="587"/>
        <end position="596"/>
    </location>
</feature>
<keyword evidence="3" id="KW-1185">Reference proteome</keyword>
<accession>A0A371WZW4</accession>
<name>A0A371WZW4_9HYPH</name>
<dbReference type="EMBL" id="QURL01000006">
    <property type="protein sequence ID" value="RFC62509.1"/>
    <property type="molecule type" value="Genomic_DNA"/>
</dbReference>
<dbReference type="Proteomes" id="UP000264310">
    <property type="component" value="Unassembled WGS sequence"/>
</dbReference>
<gene>
    <name evidence="2" type="ORF">DYI37_14700</name>
</gene>
<proteinExistence type="predicted"/>
<dbReference type="Gene3D" id="1.10.287.950">
    <property type="entry name" value="Methyl-accepting chemotaxis protein"/>
    <property type="match status" value="1"/>
</dbReference>
<reference evidence="2 3" key="1">
    <citation type="submission" date="2018-08" db="EMBL/GenBank/DDBJ databases">
        <title>Fulvimarina sp. 85, whole genome shotgun sequence.</title>
        <authorList>
            <person name="Tuo L."/>
        </authorList>
    </citation>
    <scope>NUCLEOTIDE SEQUENCE [LARGE SCALE GENOMIC DNA]</scope>
    <source>
        <strain evidence="2 3">85</strain>
    </source>
</reference>
<protein>
    <recommendedName>
        <fullName evidence="4">Methyl-accepting transducer domain-containing protein</fullName>
    </recommendedName>
</protein>
<evidence type="ECO:0000313" key="3">
    <source>
        <dbReference type="Proteomes" id="UP000264310"/>
    </source>
</evidence>
<organism evidence="2 3">
    <name type="scientific">Fulvimarina endophytica</name>
    <dbReference type="NCBI Taxonomy" id="2293836"/>
    <lineage>
        <taxon>Bacteria</taxon>
        <taxon>Pseudomonadati</taxon>
        <taxon>Pseudomonadota</taxon>
        <taxon>Alphaproteobacteria</taxon>
        <taxon>Hyphomicrobiales</taxon>
        <taxon>Aurantimonadaceae</taxon>
        <taxon>Fulvimarina</taxon>
    </lineage>
</organism>
<comment type="caution">
    <text evidence="2">The sequence shown here is derived from an EMBL/GenBank/DDBJ whole genome shotgun (WGS) entry which is preliminary data.</text>
</comment>
<dbReference type="SUPFAM" id="SSF58104">
    <property type="entry name" value="Methyl-accepting chemotaxis protein (MCP) signaling domain"/>
    <property type="match status" value="1"/>
</dbReference>
<dbReference type="RefSeq" id="WP_116684030.1">
    <property type="nucleotide sequence ID" value="NZ_QURL01000006.1"/>
</dbReference>
<evidence type="ECO:0008006" key="4">
    <source>
        <dbReference type="Google" id="ProtNLM"/>
    </source>
</evidence>
<feature type="region of interest" description="Disordered" evidence="1">
    <location>
        <begin position="566"/>
        <end position="596"/>
    </location>
</feature>
<evidence type="ECO:0000313" key="2">
    <source>
        <dbReference type="EMBL" id="RFC62509.1"/>
    </source>
</evidence>
<evidence type="ECO:0000256" key="1">
    <source>
        <dbReference type="SAM" id="MobiDB-lite"/>
    </source>
</evidence>
<dbReference type="AlphaFoldDB" id="A0A371WZW4"/>
<dbReference type="OrthoDB" id="9816265at2"/>
<sequence>MSALVDYRLDETDEPAAEAAPSEAAQERSLARLRERLESTTAEIETIFLGVGQRLIDAVGLLSDMRGAFASVSRAHEGPELAKAETAIRALVDEADKLIEGTRHERGLIEVLSSEAKAASMPLADLRRTVSMIGAIAMNARVIAAGIKSGNESELSVFTDDVVELARRAGKLVEQLREGRDALSVLLNDALVSGRGFEAGFVAVTSDLRARVERSLERASMERAECAAIDKEAGSASDARSREISGIVGRLQIGDNTRQRLEHIAAALALIDREPAMRGLLTTLETRQLADTHERLVEETEAIRDALGCLAADVEMSFSELSGRLGSRDGRAGVSAVGELARDIGEASDGLDRSEAAHEGVERLAGAILEKVESLDACSSELHVLEFEMRLVSLNTALTCSKLGEDGRALAVVSLQIRDLVSEMVGQLEEVKNALGRVGETASGLSESRETEAGRTVSGLVGEARSSLGVLQGVEGQLSEAGTALKDVGKRIGSLAREADRALDRQRGLVLTLSEIAEDLDTGMASFEASDTPVEALQTLDVLRRTYTMDDERRIHDGVVADIFPDAGSAAKGPQETGATASSGEGSADDLDDVLF</sequence>